<evidence type="ECO:0000256" key="5">
    <source>
        <dbReference type="ARBA" id="ARBA00023212"/>
    </source>
</evidence>
<gene>
    <name evidence="8" type="ORF">ZIOFF_054537</name>
</gene>
<comment type="subcellular location">
    <subcellularLocation>
        <location evidence="1">Cytoplasm</location>
        <location evidence="1">Cytoskeleton</location>
    </subcellularLocation>
</comment>
<dbReference type="InterPro" id="IPR027329">
    <property type="entry name" value="TPX2_C"/>
</dbReference>
<evidence type="ECO:0000259" key="7">
    <source>
        <dbReference type="Pfam" id="PF06886"/>
    </source>
</evidence>
<dbReference type="InterPro" id="IPR009675">
    <property type="entry name" value="TPX2_fam"/>
</dbReference>
<dbReference type="GO" id="GO:0090307">
    <property type="term" value="P:mitotic spindle assembly"/>
    <property type="evidence" value="ECO:0007669"/>
    <property type="project" value="TreeGrafter"/>
</dbReference>
<organism evidence="8 9">
    <name type="scientific">Zingiber officinale</name>
    <name type="common">Ginger</name>
    <name type="synonym">Amomum zingiber</name>
    <dbReference type="NCBI Taxonomy" id="94328"/>
    <lineage>
        <taxon>Eukaryota</taxon>
        <taxon>Viridiplantae</taxon>
        <taxon>Streptophyta</taxon>
        <taxon>Embryophyta</taxon>
        <taxon>Tracheophyta</taxon>
        <taxon>Spermatophyta</taxon>
        <taxon>Magnoliopsida</taxon>
        <taxon>Liliopsida</taxon>
        <taxon>Zingiberales</taxon>
        <taxon>Zingiberaceae</taxon>
        <taxon>Zingiber</taxon>
    </lineage>
</organism>
<feature type="compositionally biased region" description="Polar residues" evidence="6">
    <location>
        <begin position="223"/>
        <end position="232"/>
    </location>
</feature>
<dbReference type="GO" id="GO:0005880">
    <property type="term" value="C:nuclear microtubule"/>
    <property type="evidence" value="ECO:0007669"/>
    <property type="project" value="TreeGrafter"/>
</dbReference>
<evidence type="ECO:0000256" key="6">
    <source>
        <dbReference type="SAM" id="MobiDB-lite"/>
    </source>
</evidence>
<evidence type="ECO:0000256" key="1">
    <source>
        <dbReference type="ARBA" id="ARBA00004245"/>
    </source>
</evidence>
<keyword evidence="3" id="KW-0963">Cytoplasm</keyword>
<name>A0A8J5FF40_ZINOF</name>
<dbReference type="GO" id="GO:0005819">
    <property type="term" value="C:spindle"/>
    <property type="evidence" value="ECO:0007669"/>
    <property type="project" value="InterPro"/>
</dbReference>
<feature type="region of interest" description="Disordered" evidence="6">
    <location>
        <begin position="198"/>
        <end position="236"/>
    </location>
</feature>
<keyword evidence="9" id="KW-1185">Reference proteome</keyword>
<feature type="compositionally biased region" description="Basic and acidic residues" evidence="6">
    <location>
        <begin position="49"/>
        <end position="59"/>
    </location>
</feature>
<feature type="compositionally biased region" description="Basic and acidic residues" evidence="6">
    <location>
        <begin position="75"/>
        <end position="103"/>
    </location>
</feature>
<feature type="region of interest" description="Disordered" evidence="6">
    <location>
        <begin position="1"/>
        <end position="109"/>
    </location>
</feature>
<comment type="similarity">
    <text evidence="2">Belongs to the TPX2 family.</text>
</comment>
<evidence type="ECO:0000256" key="2">
    <source>
        <dbReference type="ARBA" id="ARBA00005885"/>
    </source>
</evidence>
<reference evidence="8 9" key="1">
    <citation type="submission" date="2020-08" db="EMBL/GenBank/DDBJ databases">
        <title>Plant Genome Project.</title>
        <authorList>
            <person name="Zhang R.-G."/>
        </authorList>
    </citation>
    <scope>NUCLEOTIDE SEQUENCE [LARGE SCALE GENOMIC DNA]</scope>
    <source>
        <tissue evidence="8">Rhizome</tissue>
    </source>
</reference>
<protein>
    <recommendedName>
        <fullName evidence="7">TPX2 C-terminal domain-containing protein</fullName>
    </recommendedName>
</protein>
<keyword evidence="4" id="KW-0493">Microtubule</keyword>
<comment type="caution">
    <text evidence="8">The sequence shown here is derived from an EMBL/GenBank/DDBJ whole genome shotgun (WGS) entry which is preliminary data.</text>
</comment>
<dbReference type="Pfam" id="PF06886">
    <property type="entry name" value="TPX2"/>
    <property type="match status" value="1"/>
</dbReference>
<feature type="domain" description="TPX2 C-terminal" evidence="7">
    <location>
        <begin position="309"/>
        <end position="382"/>
    </location>
</feature>
<accession>A0A8J5FF40</accession>
<sequence length="444" mass="50700">MATSARRSQAPRRQEAGFRKLSENVDPNLLLSTPRRRPSSRSPATKPAKRIELTPKREAFVTPKKKSFLTPQKGLEPKRCPEEEERRGNVERRIGGEVEEKSSEGSSKANAMRRLILEEAMSSLPAHGAGRVMYLVKTFERLLSIHRESEGESGGGEEDTRKVKNWALPGMDFRPKAKASGFSPSPVSCSAECITGDCPEEGSSEDSRLSSGSNRSDEGKRNMPNSNGSSRRSWNKRLKVKTPLPFKLRTEQRGRYKEEQFFKKVKEMLMEEEKKRIHIAQGLPWTTEEPEIPVKPSIKEPTEPLDLILHSDVRAVDRAEFDLHIAERMSFLDQIKMERERLLKLQEEEEIRQLRKELVPKAQPMPYFDRPFAPKKQIIESTDNTEGAKIPNSPAEGTLKEFKPVLTFASKLVVIIVCIGLRNNWSFQLLLERVMENVFINEFY</sequence>
<dbReference type="AlphaFoldDB" id="A0A8J5FF40"/>
<proteinExistence type="inferred from homology"/>
<dbReference type="OrthoDB" id="1937095at2759"/>
<dbReference type="Proteomes" id="UP000734854">
    <property type="component" value="Unassembled WGS sequence"/>
</dbReference>
<dbReference type="PANTHER" id="PTHR14326">
    <property type="entry name" value="TARGETING PROTEIN FOR XKLP2"/>
    <property type="match status" value="1"/>
</dbReference>
<dbReference type="PANTHER" id="PTHR14326:SF58">
    <property type="entry name" value="TPX2 (TARGETING PROTEIN FOR XKLP2) PROTEIN FAMILY"/>
    <property type="match status" value="1"/>
</dbReference>
<feature type="compositionally biased region" description="Basic and acidic residues" evidence="6">
    <location>
        <begin position="12"/>
        <end position="23"/>
    </location>
</feature>
<dbReference type="EMBL" id="JACMSC010000015">
    <property type="protein sequence ID" value="KAG6485970.1"/>
    <property type="molecule type" value="Genomic_DNA"/>
</dbReference>
<keyword evidence="5" id="KW-0206">Cytoskeleton</keyword>
<evidence type="ECO:0000313" key="8">
    <source>
        <dbReference type="EMBL" id="KAG6485970.1"/>
    </source>
</evidence>
<evidence type="ECO:0000313" key="9">
    <source>
        <dbReference type="Proteomes" id="UP000734854"/>
    </source>
</evidence>
<dbReference type="GO" id="GO:0008017">
    <property type="term" value="F:microtubule binding"/>
    <property type="evidence" value="ECO:0007669"/>
    <property type="project" value="TreeGrafter"/>
</dbReference>
<dbReference type="GO" id="GO:0030295">
    <property type="term" value="F:protein kinase activator activity"/>
    <property type="evidence" value="ECO:0007669"/>
    <property type="project" value="TreeGrafter"/>
</dbReference>
<evidence type="ECO:0000256" key="4">
    <source>
        <dbReference type="ARBA" id="ARBA00022701"/>
    </source>
</evidence>
<evidence type="ECO:0000256" key="3">
    <source>
        <dbReference type="ARBA" id="ARBA00022490"/>
    </source>
</evidence>
<dbReference type="GO" id="GO:0060236">
    <property type="term" value="P:regulation of mitotic spindle organization"/>
    <property type="evidence" value="ECO:0007669"/>
    <property type="project" value="InterPro"/>
</dbReference>